<keyword evidence="1" id="KW-0812">Transmembrane</keyword>
<dbReference type="PATRIC" id="fig|74031.6.peg.359"/>
<organism evidence="2 3">
    <name type="scientific">Roseovarius tolerans</name>
    <dbReference type="NCBI Taxonomy" id="74031"/>
    <lineage>
        <taxon>Bacteria</taxon>
        <taxon>Pseudomonadati</taxon>
        <taxon>Pseudomonadota</taxon>
        <taxon>Alphaproteobacteria</taxon>
        <taxon>Rhodobacterales</taxon>
        <taxon>Roseobacteraceae</taxon>
        <taxon>Roseovarius</taxon>
    </lineage>
</organism>
<dbReference type="RefSeq" id="WP_050661306.1">
    <property type="nucleotide sequence ID" value="NZ_CP118494.1"/>
</dbReference>
<sequence length="166" mass="17512">MSDLLIIAFETSDGAFELDAHLRGLRRLQKLETQDIKVATRDETGAVELHGPANVPAMQVVGGTIWGLVLGAAFLVPVAGAVAGAATGAVVGQFRDPGVDSAFLKEIADKLPKGGSALCLLVRDMDTDALLEEIAAFPPKGHLIQSPLDGEEEDRLRGLIETDKTE</sequence>
<feature type="transmembrane region" description="Helical" evidence="1">
    <location>
        <begin position="65"/>
        <end position="91"/>
    </location>
</feature>
<dbReference type="EMBL" id="LGVV01000003">
    <property type="protein sequence ID" value="KNX42946.1"/>
    <property type="molecule type" value="Genomic_DNA"/>
</dbReference>
<evidence type="ECO:0008006" key="4">
    <source>
        <dbReference type="Google" id="ProtNLM"/>
    </source>
</evidence>
<protein>
    <recommendedName>
        <fullName evidence="4">DUF1269 domain-containing protein</fullName>
    </recommendedName>
</protein>
<evidence type="ECO:0000313" key="3">
    <source>
        <dbReference type="Proteomes" id="UP000037046"/>
    </source>
</evidence>
<proteinExistence type="predicted"/>
<accession>A0A0L6CZ21</accession>
<keyword evidence="1" id="KW-0472">Membrane</keyword>
<dbReference type="Proteomes" id="UP000037046">
    <property type="component" value="Unassembled WGS sequence"/>
</dbReference>
<dbReference type="InterPro" id="IPR009200">
    <property type="entry name" value="DUF1269_membrane"/>
</dbReference>
<keyword evidence="1" id="KW-1133">Transmembrane helix</keyword>
<dbReference type="OrthoDB" id="275223at2"/>
<dbReference type="Pfam" id="PF06897">
    <property type="entry name" value="DUF1269"/>
    <property type="match status" value="1"/>
</dbReference>
<gene>
    <name evidence="2" type="ORF">ROTO_03510</name>
</gene>
<evidence type="ECO:0000313" key="2">
    <source>
        <dbReference type="EMBL" id="KNX42946.1"/>
    </source>
</evidence>
<dbReference type="STRING" id="74031.SAMN04488077_10319"/>
<keyword evidence="3" id="KW-1185">Reference proteome</keyword>
<comment type="caution">
    <text evidence="2">The sequence shown here is derived from an EMBL/GenBank/DDBJ whole genome shotgun (WGS) entry which is preliminary data.</text>
</comment>
<name>A0A0L6CZ21_9RHOB</name>
<dbReference type="AlphaFoldDB" id="A0A0L6CZ21"/>
<reference evidence="3" key="1">
    <citation type="submission" date="2015-07" db="EMBL/GenBank/DDBJ databases">
        <title>Draft Genome Sequence of Roseovarius tolerans EL-164, a producer of N-Acylated Alanine Methyl Esters (NAMEs).</title>
        <authorList>
            <person name="Voget S."/>
            <person name="Bruns H."/>
            <person name="Wagner-Doebler I."/>
            <person name="Schulz S."/>
            <person name="Daniel R."/>
        </authorList>
    </citation>
    <scope>NUCLEOTIDE SEQUENCE [LARGE SCALE GENOMIC DNA]</scope>
    <source>
        <strain evidence="3">EL-164</strain>
    </source>
</reference>
<evidence type="ECO:0000256" key="1">
    <source>
        <dbReference type="SAM" id="Phobius"/>
    </source>
</evidence>